<keyword evidence="2" id="KW-0325">Glycoprotein</keyword>
<dbReference type="OrthoDB" id="269227at2759"/>
<evidence type="ECO:0000313" key="8">
    <source>
        <dbReference type="EMBL" id="KAF2087994.1"/>
    </source>
</evidence>
<keyword evidence="5" id="KW-0285">Flavoprotein</keyword>
<dbReference type="InterPro" id="IPR007867">
    <property type="entry name" value="GMC_OxRtase_C"/>
</dbReference>
<evidence type="ECO:0000256" key="3">
    <source>
        <dbReference type="PIRSR" id="PIRSR000137-1"/>
    </source>
</evidence>
<evidence type="ECO:0000256" key="5">
    <source>
        <dbReference type="RuleBase" id="RU003968"/>
    </source>
</evidence>
<dbReference type="Gene3D" id="3.50.50.60">
    <property type="entry name" value="FAD/NAD(P)-binding domain"/>
    <property type="match status" value="1"/>
</dbReference>
<comment type="caution">
    <text evidence="8">The sequence shown here is derived from an EMBL/GenBank/DDBJ whole genome shotgun (WGS) entry which is preliminary data.</text>
</comment>
<protein>
    <submittedName>
        <fullName evidence="8">GMC oxidoreductase</fullName>
    </submittedName>
</protein>
<dbReference type="GO" id="GO:0044550">
    <property type="term" value="P:secondary metabolite biosynthetic process"/>
    <property type="evidence" value="ECO:0007669"/>
    <property type="project" value="TreeGrafter"/>
</dbReference>
<proteinExistence type="inferred from homology"/>
<evidence type="ECO:0000256" key="1">
    <source>
        <dbReference type="ARBA" id="ARBA00010790"/>
    </source>
</evidence>
<evidence type="ECO:0000259" key="6">
    <source>
        <dbReference type="PROSITE" id="PS00623"/>
    </source>
</evidence>
<feature type="binding site" evidence="4">
    <location>
        <begin position="574"/>
        <end position="575"/>
    </location>
    <ligand>
        <name>FAD</name>
        <dbReference type="ChEBI" id="CHEBI:57692"/>
    </ligand>
</feature>
<keyword evidence="4 5" id="KW-0274">FAD</keyword>
<dbReference type="PIRSF" id="PIRSF000137">
    <property type="entry name" value="Alcohol_oxidase"/>
    <property type="match status" value="1"/>
</dbReference>
<evidence type="ECO:0000256" key="4">
    <source>
        <dbReference type="PIRSR" id="PIRSR000137-2"/>
    </source>
</evidence>
<dbReference type="InterPro" id="IPR000172">
    <property type="entry name" value="GMC_OxRdtase_N"/>
</dbReference>
<dbReference type="SUPFAM" id="SSF54373">
    <property type="entry name" value="FAD-linked reductases, C-terminal domain"/>
    <property type="match status" value="1"/>
</dbReference>
<dbReference type="InterPro" id="IPR012132">
    <property type="entry name" value="GMC_OxRdtase"/>
</dbReference>
<dbReference type="AlphaFoldDB" id="A0A9P4HXR5"/>
<dbReference type="EMBL" id="ML978718">
    <property type="protein sequence ID" value="KAF2087994.1"/>
    <property type="molecule type" value="Genomic_DNA"/>
</dbReference>
<name>A0A9P4HXR5_9PEZI</name>
<dbReference type="PANTHER" id="PTHR11552">
    <property type="entry name" value="GLUCOSE-METHANOL-CHOLINE GMC OXIDOREDUCTASE"/>
    <property type="match status" value="1"/>
</dbReference>
<organism evidence="8 9">
    <name type="scientific">Saccharata proteae CBS 121410</name>
    <dbReference type="NCBI Taxonomy" id="1314787"/>
    <lineage>
        <taxon>Eukaryota</taxon>
        <taxon>Fungi</taxon>
        <taxon>Dikarya</taxon>
        <taxon>Ascomycota</taxon>
        <taxon>Pezizomycotina</taxon>
        <taxon>Dothideomycetes</taxon>
        <taxon>Dothideomycetes incertae sedis</taxon>
        <taxon>Botryosphaeriales</taxon>
        <taxon>Saccharataceae</taxon>
        <taxon>Saccharata</taxon>
    </lineage>
</organism>
<evidence type="ECO:0000256" key="2">
    <source>
        <dbReference type="ARBA" id="ARBA00023180"/>
    </source>
</evidence>
<dbReference type="PROSITE" id="PS00623">
    <property type="entry name" value="GMC_OXRED_1"/>
    <property type="match status" value="1"/>
</dbReference>
<dbReference type="Gene3D" id="3.30.560.10">
    <property type="entry name" value="Glucose Oxidase, domain 3"/>
    <property type="match status" value="1"/>
</dbReference>
<keyword evidence="9" id="KW-1185">Reference proteome</keyword>
<feature type="active site" description="Proton acceptor" evidence="3">
    <location>
        <position position="619"/>
    </location>
</feature>
<feature type="domain" description="Glucose-methanol-choline oxidoreductase N-terminal" evidence="7">
    <location>
        <begin position="338"/>
        <end position="352"/>
    </location>
</feature>
<dbReference type="Pfam" id="PF00732">
    <property type="entry name" value="GMC_oxred_N"/>
    <property type="match status" value="1"/>
</dbReference>
<dbReference type="Proteomes" id="UP000799776">
    <property type="component" value="Unassembled WGS sequence"/>
</dbReference>
<dbReference type="PANTHER" id="PTHR11552:SF138">
    <property type="entry name" value="DEHYDROGENASE PKFF-RELATED"/>
    <property type="match status" value="1"/>
</dbReference>
<evidence type="ECO:0000313" key="9">
    <source>
        <dbReference type="Proteomes" id="UP000799776"/>
    </source>
</evidence>
<feature type="domain" description="Glucose-methanol-choline oxidoreductase N-terminal" evidence="6">
    <location>
        <begin position="149"/>
        <end position="172"/>
    </location>
</feature>
<accession>A0A9P4HXR5</accession>
<sequence>MRKFWISRPVAHISPDCASSTASVSGSLVQTIDDYTVKSILKGNGLVTGTLGALAGAAGVEATYDYVVIGGGTGGNAIGTRLAEAGFSVAILEAGEYYEIGKPVLGTTPAGDIVGIGADIADSDPLVDWEFVTQPQPGVNDREVHYTRGKCLGGSSALNYMIYQRGTKGSYDMWADLVNDSSYTWDNILPYFKKSVSFTPPNTEKRLANATTEYNEDAFGDGPVQVGFTNYVSPFATWLQKVVTAVGIDTIVDFNSGSLIGSQYSATTIRASDQTRSTSETYINSVNSTDNQNLKVYTGTLAKKILFNSNKTATGVEVESAAITYKIHASKEVILSAGSFQSPQLLMVSGIGPKETLQQFDIDVISDLPGVGQNMWDHVMFGPAYEVNMNTLDRVLHDPLALAQALTDYVTVQEGPLTSNVVEFIGWEKLPEEYRSNFSASTQQALSEFSDDWPEVEWISGNGYIGNFRFPALQQPLNEKQYGTILGALVSPKSRGNVTISSASTSDLPLVSPNWLTDPADIELAIAMFKRQREMWKTAEMQSVVIGDEYWPGVNVTTDEEILAVIKDAAMTVWHASCTNKMGTADDEMAVVDNETRVFGVEGLRVVDASAMPILPPGHPTSTIYMLAEKIADSIISGQS</sequence>
<dbReference type="Pfam" id="PF05199">
    <property type="entry name" value="GMC_oxred_C"/>
    <property type="match status" value="1"/>
</dbReference>
<gene>
    <name evidence="8" type="ORF">K490DRAFT_73440</name>
</gene>
<dbReference type="GO" id="GO:0016614">
    <property type="term" value="F:oxidoreductase activity, acting on CH-OH group of donors"/>
    <property type="evidence" value="ECO:0007669"/>
    <property type="project" value="InterPro"/>
</dbReference>
<dbReference type="InterPro" id="IPR036188">
    <property type="entry name" value="FAD/NAD-bd_sf"/>
</dbReference>
<dbReference type="SUPFAM" id="SSF51905">
    <property type="entry name" value="FAD/NAD(P)-binding domain"/>
    <property type="match status" value="1"/>
</dbReference>
<dbReference type="PROSITE" id="PS00624">
    <property type="entry name" value="GMC_OXRED_2"/>
    <property type="match status" value="1"/>
</dbReference>
<comment type="cofactor">
    <cofactor evidence="4">
        <name>FAD</name>
        <dbReference type="ChEBI" id="CHEBI:57692"/>
    </cofactor>
</comment>
<reference evidence="8" key="1">
    <citation type="journal article" date="2020" name="Stud. Mycol.">
        <title>101 Dothideomycetes genomes: a test case for predicting lifestyles and emergence of pathogens.</title>
        <authorList>
            <person name="Haridas S."/>
            <person name="Albert R."/>
            <person name="Binder M."/>
            <person name="Bloem J."/>
            <person name="Labutti K."/>
            <person name="Salamov A."/>
            <person name="Andreopoulos B."/>
            <person name="Baker S."/>
            <person name="Barry K."/>
            <person name="Bills G."/>
            <person name="Bluhm B."/>
            <person name="Cannon C."/>
            <person name="Castanera R."/>
            <person name="Culley D."/>
            <person name="Daum C."/>
            <person name="Ezra D."/>
            <person name="Gonzalez J."/>
            <person name="Henrissat B."/>
            <person name="Kuo A."/>
            <person name="Liang C."/>
            <person name="Lipzen A."/>
            <person name="Lutzoni F."/>
            <person name="Magnuson J."/>
            <person name="Mondo S."/>
            <person name="Nolan M."/>
            <person name="Ohm R."/>
            <person name="Pangilinan J."/>
            <person name="Park H.-J."/>
            <person name="Ramirez L."/>
            <person name="Alfaro M."/>
            <person name="Sun H."/>
            <person name="Tritt A."/>
            <person name="Yoshinaga Y."/>
            <person name="Zwiers L.-H."/>
            <person name="Turgeon B."/>
            <person name="Goodwin S."/>
            <person name="Spatafora J."/>
            <person name="Crous P."/>
            <person name="Grigoriev I."/>
        </authorList>
    </citation>
    <scope>NUCLEOTIDE SEQUENCE</scope>
    <source>
        <strain evidence="8">CBS 121410</strain>
    </source>
</reference>
<comment type="similarity">
    <text evidence="1 5">Belongs to the GMC oxidoreductase family.</text>
</comment>
<feature type="active site" description="Proton donor" evidence="3">
    <location>
        <position position="575"/>
    </location>
</feature>
<evidence type="ECO:0000259" key="7">
    <source>
        <dbReference type="PROSITE" id="PS00624"/>
    </source>
</evidence>
<dbReference type="GO" id="GO:0050660">
    <property type="term" value="F:flavin adenine dinucleotide binding"/>
    <property type="evidence" value="ECO:0007669"/>
    <property type="project" value="InterPro"/>
</dbReference>